<evidence type="ECO:0000256" key="2">
    <source>
        <dbReference type="ARBA" id="ARBA00006228"/>
    </source>
</evidence>
<keyword evidence="4" id="KW-1003">Cell membrane</keyword>
<keyword evidence="6 8" id="KW-1133">Transmembrane helix</keyword>
<organism evidence="9 10">
    <name type="scientific">Saliterribacillus persicus</name>
    <dbReference type="NCBI Taxonomy" id="930114"/>
    <lineage>
        <taxon>Bacteria</taxon>
        <taxon>Bacillati</taxon>
        <taxon>Bacillota</taxon>
        <taxon>Bacilli</taxon>
        <taxon>Bacillales</taxon>
        <taxon>Bacillaceae</taxon>
        <taxon>Saliterribacillus</taxon>
    </lineage>
</organism>
<dbReference type="AlphaFoldDB" id="A0A368XC52"/>
<proteinExistence type="inferred from homology"/>
<dbReference type="Pfam" id="PF01899">
    <property type="entry name" value="MNHE"/>
    <property type="match status" value="1"/>
</dbReference>
<reference evidence="9 10" key="1">
    <citation type="submission" date="2018-07" db="EMBL/GenBank/DDBJ databases">
        <title>Genomic Encyclopedia of Type Strains, Phase IV (KMG-IV): sequencing the most valuable type-strain genomes for metagenomic binning, comparative biology and taxonomic classification.</title>
        <authorList>
            <person name="Goeker M."/>
        </authorList>
    </citation>
    <scope>NUCLEOTIDE SEQUENCE [LARGE SCALE GENOMIC DNA]</scope>
    <source>
        <strain evidence="9 10">DSM 27696</strain>
    </source>
</reference>
<evidence type="ECO:0000256" key="3">
    <source>
        <dbReference type="ARBA" id="ARBA00022449"/>
    </source>
</evidence>
<dbReference type="PANTHER" id="PTHR34584">
    <property type="entry name" value="NA(+)/H(+) ANTIPORTER SUBUNIT E1"/>
    <property type="match status" value="1"/>
</dbReference>
<dbReference type="RefSeq" id="WP_114353584.1">
    <property type="nucleotide sequence ID" value="NZ_QPJJ01000011.1"/>
</dbReference>
<evidence type="ECO:0000256" key="4">
    <source>
        <dbReference type="ARBA" id="ARBA00022475"/>
    </source>
</evidence>
<dbReference type="GO" id="GO:0005886">
    <property type="term" value="C:plasma membrane"/>
    <property type="evidence" value="ECO:0007669"/>
    <property type="project" value="UniProtKB-SubCell"/>
</dbReference>
<evidence type="ECO:0000313" key="9">
    <source>
        <dbReference type="EMBL" id="RCW65289.1"/>
    </source>
</evidence>
<feature type="transmembrane region" description="Helical" evidence="8">
    <location>
        <begin position="21"/>
        <end position="45"/>
    </location>
</feature>
<dbReference type="GO" id="GO:0008324">
    <property type="term" value="F:monoatomic cation transmembrane transporter activity"/>
    <property type="evidence" value="ECO:0007669"/>
    <property type="project" value="InterPro"/>
</dbReference>
<evidence type="ECO:0000313" key="10">
    <source>
        <dbReference type="Proteomes" id="UP000252585"/>
    </source>
</evidence>
<dbReference type="GO" id="GO:0015297">
    <property type="term" value="F:antiporter activity"/>
    <property type="evidence" value="ECO:0007669"/>
    <property type="project" value="UniProtKB-KW"/>
</dbReference>
<evidence type="ECO:0000256" key="8">
    <source>
        <dbReference type="SAM" id="Phobius"/>
    </source>
</evidence>
<dbReference type="OrthoDB" id="9800498at2"/>
<name>A0A368XC52_9BACI</name>
<dbReference type="PANTHER" id="PTHR34584:SF1">
    <property type="entry name" value="NA(+)_H(+) ANTIPORTER SUBUNIT E1"/>
    <property type="match status" value="1"/>
</dbReference>
<dbReference type="EMBL" id="QPJJ01000011">
    <property type="protein sequence ID" value="RCW65289.1"/>
    <property type="molecule type" value="Genomic_DNA"/>
</dbReference>
<comment type="similarity">
    <text evidence="2">Belongs to the CPA3 antiporters (TC 2.A.63) subunit E family.</text>
</comment>
<accession>A0A368XC52</accession>
<dbReference type="PIRSF" id="PIRSF019239">
    <property type="entry name" value="MrpE"/>
    <property type="match status" value="1"/>
</dbReference>
<evidence type="ECO:0000256" key="6">
    <source>
        <dbReference type="ARBA" id="ARBA00022989"/>
    </source>
</evidence>
<keyword evidence="5 8" id="KW-0812">Transmembrane</keyword>
<keyword evidence="10" id="KW-1185">Reference proteome</keyword>
<dbReference type="InterPro" id="IPR002758">
    <property type="entry name" value="Cation_antiport_E"/>
</dbReference>
<sequence>MPFQIILNLIIAVMWMFLSETYTFVAFVSGYLIGILLLLFLQRFIPDTFYLKRVFKMIQLVLLFTKELLLSNIEIIKMVYRKDQNFKPGIFALPTDLKSNWEITMLTSLISLTPGTLSLSVSEDNRIIYIHAMNIDDNDEAIKSIKETFERAIMEVTR</sequence>
<protein>
    <submittedName>
        <fullName evidence="9">Multisubunit sodium/proton antiporter MrpE subunit</fullName>
    </submittedName>
</protein>
<evidence type="ECO:0000256" key="1">
    <source>
        <dbReference type="ARBA" id="ARBA00004651"/>
    </source>
</evidence>
<keyword evidence="3" id="KW-0050">Antiport</keyword>
<comment type="subcellular location">
    <subcellularLocation>
        <location evidence="1">Cell membrane</location>
        <topology evidence="1">Multi-pass membrane protein</topology>
    </subcellularLocation>
</comment>
<comment type="caution">
    <text evidence="9">The sequence shown here is derived from an EMBL/GenBank/DDBJ whole genome shotgun (WGS) entry which is preliminary data.</text>
</comment>
<evidence type="ECO:0000256" key="5">
    <source>
        <dbReference type="ARBA" id="ARBA00022692"/>
    </source>
</evidence>
<dbReference type="NCBIfam" id="NF009292">
    <property type="entry name" value="PRK12651.1-3"/>
    <property type="match status" value="1"/>
</dbReference>
<evidence type="ECO:0000256" key="7">
    <source>
        <dbReference type="ARBA" id="ARBA00023136"/>
    </source>
</evidence>
<keyword evidence="3" id="KW-0813">Transport</keyword>
<keyword evidence="7 8" id="KW-0472">Membrane</keyword>
<gene>
    <name evidence="9" type="ORF">DFR57_11117</name>
</gene>
<dbReference type="Proteomes" id="UP000252585">
    <property type="component" value="Unassembled WGS sequence"/>
</dbReference>